<dbReference type="PANTHER" id="PTHR24306">
    <property type="match status" value="1"/>
</dbReference>
<evidence type="ECO:0000256" key="12">
    <source>
        <dbReference type="ARBA" id="ARBA00022617"/>
    </source>
</evidence>
<name>A0AAZ3P3U2_ONCTS</name>
<feature type="binding site" evidence="28">
    <location>
        <position position="104"/>
    </location>
    <ligand>
        <name>substrate</name>
    </ligand>
</feature>
<feature type="binding site" description="axial binding residue" evidence="27">
    <location>
        <position position="475"/>
    </location>
    <ligand>
        <name>heme</name>
        <dbReference type="ChEBI" id="CHEBI:30413"/>
    </ligand>
    <ligandPart>
        <name>Fe</name>
        <dbReference type="ChEBI" id="CHEBI:18248"/>
    </ligandPart>
</feature>
<dbReference type="AlphaFoldDB" id="A0AAZ3P3U2"/>
<evidence type="ECO:0000256" key="24">
    <source>
        <dbReference type="ARBA" id="ARBA00031205"/>
    </source>
</evidence>
<gene>
    <name evidence="29" type="primary">PTGIS</name>
</gene>
<evidence type="ECO:0000256" key="5">
    <source>
        <dbReference type="ARBA" id="ARBA00010617"/>
    </source>
</evidence>
<dbReference type="GO" id="GO:0016705">
    <property type="term" value="F:oxidoreductase activity, acting on paired donors, with incorporation or reduction of molecular oxygen"/>
    <property type="evidence" value="ECO:0007669"/>
    <property type="project" value="InterPro"/>
</dbReference>
<dbReference type="SUPFAM" id="SSF48264">
    <property type="entry name" value="Cytochrome P450"/>
    <property type="match status" value="1"/>
</dbReference>
<evidence type="ECO:0000256" key="13">
    <source>
        <dbReference type="ARBA" id="ARBA00022692"/>
    </source>
</evidence>
<comment type="catalytic activity">
    <reaction evidence="2">
        <text>a hydroperoxyeicosatetraenoate = an oxoeicosatetraenoate + H2O</text>
        <dbReference type="Rhea" id="RHEA:55556"/>
        <dbReference type="ChEBI" id="CHEBI:15377"/>
        <dbReference type="ChEBI" id="CHEBI:59720"/>
        <dbReference type="ChEBI" id="CHEBI:131859"/>
        <dbReference type="EC" id="4.2.1.152"/>
    </reaction>
    <physiologicalReaction direction="left-to-right" evidence="2">
        <dbReference type="Rhea" id="RHEA:55557"/>
    </physiologicalReaction>
</comment>
<dbReference type="GeneTree" id="ENSGT00940000153709"/>
<keyword evidence="10" id="KW-0444">Lipid biosynthesis</keyword>
<evidence type="ECO:0000256" key="10">
    <source>
        <dbReference type="ARBA" id="ARBA00022516"/>
    </source>
</evidence>
<comment type="similarity">
    <text evidence="5">Belongs to the cytochrome P450 family.</text>
</comment>
<keyword evidence="19" id="KW-0443">Lipid metabolism</keyword>
<dbReference type="Pfam" id="PF00067">
    <property type="entry name" value="p450"/>
    <property type="match status" value="1"/>
</dbReference>
<evidence type="ECO:0000256" key="6">
    <source>
        <dbReference type="ARBA" id="ARBA00012204"/>
    </source>
</evidence>
<keyword evidence="22" id="KW-0413">Isomerase</keyword>
<keyword evidence="12 27" id="KW-0349">Heme</keyword>
<evidence type="ECO:0000313" key="29">
    <source>
        <dbReference type="Ensembl" id="ENSOTSP00005111362.1"/>
    </source>
</evidence>
<evidence type="ECO:0000256" key="23">
    <source>
        <dbReference type="ARBA" id="ARBA00023239"/>
    </source>
</evidence>
<organism evidence="29 30">
    <name type="scientific">Oncorhynchus tshawytscha</name>
    <name type="common">Chinook salmon</name>
    <name type="synonym">Salmo tshawytscha</name>
    <dbReference type="NCBI Taxonomy" id="74940"/>
    <lineage>
        <taxon>Eukaryota</taxon>
        <taxon>Metazoa</taxon>
        <taxon>Chordata</taxon>
        <taxon>Craniata</taxon>
        <taxon>Vertebrata</taxon>
        <taxon>Euteleostomi</taxon>
        <taxon>Actinopterygii</taxon>
        <taxon>Neopterygii</taxon>
        <taxon>Teleostei</taxon>
        <taxon>Protacanthopterygii</taxon>
        <taxon>Salmoniformes</taxon>
        <taxon>Salmonidae</taxon>
        <taxon>Salmoninae</taxon>
        <taxon>Oncorhynchus</taxon>
    </lineage>
</organism>
<comment type="cofactor">
    <cofactor evidence="3 27">
        <name>heme</name>
        <dbReference type="ChEBI" id="CHEBI:30413"/>
    </cofactor>
</comment>
<keyword evidence="13" id="KW-0812">Transmembrane</keyword>
<dbReference type="InterPro" id="IPR036396">
    <property type="entry name" value="Cyt_P450_sf"/>
</dbReference>
<evidence type="ECO:0000256" key="1">
    <source>
        <dbReference type="ARBA" id="ARBA00000463"/>
    </source>
</evidence>
<evidence type="ECO:0000256" key="22">
    <source>
        <dbReference type="ARBA" id="ARBA00023235"/>
    </source>
</evidence>
<evidence type="ECO:0000256" key="2">
    <source>
        <dbReference type="ARBA" id="ARBA00001719"/>
    </source>
</evidence>
<dbReference type="GO" id="GO:0106256">
    <property type="term" value="F:hydroperoxy icosatetraenoate dehydratase activity"/>
    <property type="evidence" value="ECO:0007669"/>
    <property type="project" value="UniProtKB-EC"/>
</dbReference>
<keyword evidence="30" id="KW-1185">Reference proteome</keyword>
<dbReference type="GO" id="GO:0020037">
    <property type="term" value="F:heme binding"/>
    <property type="evidence" value="ECO:0007669"/>
    <property type="project" value="InterPro"/>
</dbReference>
<evidence type="ECO:0000313" key="30">
    <source>
        <dbReference type="Proteomes" id="UP000694402"/>
    </source>
</evidence>
<dbReference type="GO" id="GO:0004497">
    <property type="term" value="F:monooxygenase activity"/>
    <property type="evidence" value="ECO:0007669"/>
    <property type="project" value="InterPro"/>
</dbReference>
<keyword evidence="15" id="KW-0256">Endoplasmic reticulum</keyword>
<reference evidence="29" key="2">
    <citation type="submission" date="2025-08" db="UniProtKB">
        <authorList>
            <consortium name="Ensembl"/>
        </authorList>
    </citation>
    <scope>IDENTIFICATION</scope>
</reference>
<keyword evidence="16" id="KW-0276">Fatty acid metabolism</keyword>
<feature type="binding site" evidence="28">
    <location>
        <position position="326"/>
    </location>
    <ligand>
        <name>substrate</name>
    </ligand>
</feature>
<dbReference type="InterPro" id="IPR001128">
    <property type="entry name" value="Cyt_P450"/>
</dbReference>
<keyword evidence="11" id="KW-0643">Prostaglandin biosynthesis</keyword>
<dbReference type="InterPro" id="IPR002403">
    <property type="entry name" value="Cyt_P450_E_grp-IV"/>
</dbReference>
<dbReference type="Ensembl" id="ENSOTST00005134686.1">
    <property type="protein sequence ID" value="ENSOTSP00005111362.1"/>
    <property type="gene ID" value="ENSOTSG00005012234.2"/>
</dbReference>
<dbReference type="GO" id="GO:0005789">
    <property type="term" value="C:endoplasmic reticulum membrane"/>
    <property type="evidence" value="ECO:0007669"/>
    <property type="project" value="UniProtKB-SubCell"/>
</dbReference>
<dbReference type="InterPro" id="IPR024204">
    <property type="entry name" value="Cyt_P450_CYP7A1-type"/>
</dbReference>
<evidence type="ECO:0000256" key="3">
    <source>
        <dbReference type="ARBA" id="ARBA00001971"/>
    </source>
</evidence>
<keyword evidence="20" id="KW-0472">Membrane</keyword>
<evidence type="ECO:0000256" key="4">
    <source>
        <dbReference type="ARBA" id="ARBA00004389"/>
    </source>
</evidence>
<evidence type="ECO:0000256" key="19">
    <source>
        <dbReference type="ARBA" id="ARBA00023098"/>
    </source>
</evidence>
<comment type="catalytic activity">
    <reaction evidence="1">
        <text>prostaglandin H2 = prostaglandin I2</text>
        <dbReference type="Rhea" id="RHEA:23580"/>
        <dbReference type="ChEBI" id="CHEBI:57403"/>
        <dbReference type="ChEBI" id="CHEBI:57405"/>
        <dbReference type="EC" id="5.3.99.4"/>
    </reaction>
    <physiologicalReaction direction="left-to-right" evidence="1">
        <dbReference type="Rhea" id="RHEA:23581"/>
    </physiologicalReaction>
</comment>
<evidence type="ECO:0000256" key="7">
    <source>
        <dbReference type="ARBA" id="ARBA00013084"/>
    </source>
</evidence>
<reference evidence="30" key="1">
    <citation type="journal article" date="2018" name="PLoS ONE">
        <title>Chinook salmon (Oncorhynchus tshawytscha) genome and transcriptome.</title>
        <authorList>
            <person name="Christensen K.A."/>
            <person name="Leong J.S."/>
            <person name="Sakhrani D."/>
            <person name="Biagi C.A."/>
            <person name="Minkley D.R."/>
            <person name="Withler R.E."/>
            <person name="Rondeau E.B."/>
            <person name="Koop B.F."/>
            <person name="Devlin R.H."/>
        </authorList>
    </citation>
    <scope>NUCLEOTIDE SEQUENCE [LARGE SCALE GENOMIC DNA]</scope>
</reference>
<comment type="subcellular location">
    <subcellularLocation>
        <location evidence="4">Endoplasmic reticulum membrane</location>
        <topology evidence="4">Single-pass membrane protein</topology>
    </subcellularLocation>
</comment>
<evidence type="ECO:0000256" key="20">
    <source>
        <dbReference type="ARBA" id="ARBA00023136"/>
    </source>
</evidence>
<dbReference type="GO" id="GO:0005506">
    <property type="term" value="F:iron ion binding"/>
    <property type="evidence" value="ECO:0007669"/>
    <property type="project" value="InterPro"/>
</dbReference>
<evidence type="ECO:0000256" key="28">
    <source>
        <dbReference type="PIRSR" id="PIRSR000047-2"/>
    </source>
</evidence>
<dbReference type="GO" id="GO:0008116">
    <property type="term" value="F:prostaglandin-I synthase activity"/>
    <property type="evidence" value="ECO:0007669"/>
    <property type="project" value="UniProtKB-EC"/>
</dbReference>
<accession>A0AAZ3P3U2</accession>
<feature type="binding site" evidence="28">
    <location>
        <position position="416"/>
    </location>
    <ligand>
        <name>substrate</name>
    </ligand>
</feature>
<evidence type="ECO:0000256" key="21">
    <source>
        <dbReference type="ARBA" id="ARBA00023160"/>
    </source>
</evidence>
<dbReference type="PIRSF" id="PIRSF000047">
    <property type="entry name" value="Cytochrome_CYPVIIA1"/>
    <property type="match status" value="1"/>
</dbReference>
<evidence type="ECO:0000256" key="11">
    <source>
        <dbReference type="ARBA" id="ARBA00022585"/>
    </source>
</evidence>
<keyword evidence="23" id="KW-0456">Lyase</keyword>
<keyword evidence="9" id="KW-0644">Prostaglandin metabolism</keyword>
<evidence type="ECO:0000256" key="25">
    <source>
        <dbReference type="ARBA" id="ARBA00033404"/>
    </source>
</evidence>
<evidence type="ECO:0000256" key="27">
    <source>
        <dbReference type="PIRSR" id="PIRSR000047-1"/>
    </source>
</evidence>
<evidence type="ECO:0000256" key="14">
    <source>
        <dbReference type="ARBA" id="ARBA00022723"/>
    </source>
</evidence>
<protein>
    <recommendedName>
        <fullName evidence="8">Prostacyclin synthase</fullName>
        <ecNumber evidence="7">4.2.1.152</ecNumber>
        <ecNumber evidence="6">5.3.99.4</ecNumber>
    </recommendedName>
    <alternativeName>
        <fullName evidence="25">Hydroperoxy icosatetraenoate dehydratase</fullName>
    </alternativeName>
    <alternativeName>
        <fullName evidence="24">Prostaglandin I2 synthase</fullName>
    </alternativeName>
</protein>
<dbReference type="Gene3D" id="1.10.630.10">
    <property type="entry name" value="Cytochrome P450"/>
    <property type="match status" value="1"/>
</dbReference>
<evidence type="ECO:0000256" key="9">
    <source>
        <dbReference type="ARBA" id="ARBA00022501"/>
    </source>
</evidence>
<dbReference type="EC" id="5.3.99.4" evidence="6"/>
<comment type="function">
    <text evidence="26">Catalyzes the biosynthesis and metabolism of eicosanoids. Catalyzes the isomerization of prostaglandin H2 to prostacyclin (= prostaglandin I2), a potent mediator of vasodilation and inhibitor of platelet aggregation. Additionally, displays dehydratase activity, toward hydroperoxyeicosatetraenoates (HPETEs), especially toward (15S)-hydroperoxy-(5Z,8Z,11Z,13E)-eicosatetraenoate (15(S)-HPETE).</text>
</comment>
<proteinExistence type="inferred from homology"/>
<evidence type="ECO:0000256" key="15">
    <source>
        <dbReference type="ARBA" id="ARBA00022824"/>
    </source>
</evidence>
<dbReference type="EC" id="4.2.1.152" evidence="7"/>
<dbReference type="PANTHER" id="PTHR24306:SF4">
    <property type="entry name" value="PROSTACYCLIN SYNTHASE"/>
    <property type="match status" value="1"/>
</dbReference>
<sequence length="536" mass="61332">MIWTILLIVQGILILFILVSKRSRSEKEPPLDKGVIPWLGHALEFGRDASKFLTRMKVKHGDIFTVRVAGRYVTVLLDPSSYDAVIEDSVSLDFTRYAQVLMDRIFSLRLPHHNPAVEKAMMKQHFEGESLSCLSSTMHCHLQSLLLQAQRPCHNQTDWNTDGLFSFCYSLLFRVFFTRGDRCRAVKMFWDVRGALHSSPSSHSSLSIILDLHLHGILFLRAGYLTHFEGEQKSNRTDPIAVYAEYRKFDNLLTKMARTMLKPEEKRTAHSVRVRLWDLLAPAGLGEGSGSSTWLRCYRHLLQEEGADEETQRRALLLQLWATQGNVGPAAFWLLGFLLTNPEAMRAVKKEFSKISGQDSAQCPLLDRLQHTPVFDSALEETLRLSAAPFITREVVQAKTLHMADGQEYKLRSGDRVCLFPFISPQMDPEIHQEPQRFKYDRFLNQEGSVKKDFFKGGRRLKYYTMPWGAGTNGCVGKRFAISSIRQFVYLVLSHLELELCDPEAQMPEVNSSRYGFGMLQPEGDLAIRYKPRRSH</sequence>
<evidence type="ECO:0000256" key="17">
    <source>
        <dbReference type="ARBA" id="ARBA00022989"/>
    </source>
</evidence>
<dbReference type="GO" id="GO:0001516">
    <property type="term" value="P:prostaglandin biosynthetic process"/>
    <property type="evidence" value="ECO:0007669"/>
    <property type="project" value="UniProtKB-KW"/>
</dbReference>
<evidence type="ECO:0000256" key="16">
    <source>
        <dbReference type="ARBA" id="ARBA00022832"/>
    </source>
</evidence>
<keyword evidence="21" id="KW-0275">Fatty acid biosynthesis</keyword>
<keyword evidence="14 27" id="KW-0479">Metal-binding</keyword>
<keyword evidence="18 27" id="KW-0408">Iron</keyword>
<dbReference type="Proteomes" id="UP000694402">
    <property type="component" value="Unassembled WGS sequence"/>
</dbReference>
<dbReference type="PRINTS" id="PR00465">
    <property type="entry name" value="EP450IV"/>
</dbReference>
<feature type="binding site" evidence="28">
    <location>
        <position position="110"/>
    </location>
    <ligand>
        <name>substrate</name>
    </ligand>
</feature>
<evidence type="ECO:0000256" key="18">
    <source>
        <dbReference type="ARBA" id="ARBA00023004"/>
    </source>
</evidence>
<evidence type="ECO:0000256" key="26">
    <source>
        <dbReference type="ARBA" id="ARBA00045141"/>
    </source>
</evidence>
<evidence type="ECO:0000256" key="8">
    <source>
        <dbReference type="ARBA" id="ARBA00017409"/>
    </source>
</evidence>
<keyword evidence="17" id="KW-1133">Transmembrane helix</keyword>
<reference evidence="29" key="3">
    <citation type="submission" date="2025-09" db="UniProtKB">
        <authorList>
            <consortium name="Ensembl"/>
        </authorList>
    </citation>
    <scope>IDENTIFICATION</scope>
</reference>